<dbReference type="GO" id="GO:0016787">
    <property type="term" value="F:hydrolase activity"/>
    <property type="evidence" value="ECO:0007669"/>
    <property type="project" value="UniProtKB-KW"/>
</dbReference>
<reference evidence="2 3" key="1">
    <citation type="journal article" date="2016" name="Antonie Van Leeuwenhoek">
        <title>Bacillus depressus sp. nov., isolated from soil of a sunflower field.</title>
        <authorList>
            <person name="Wei X."/>
            <person name="Xin D."/>
            <person name="Xin Y."/>
            <person name="Zhang H."/>
            <person name="Wang T."/>
            <person name="Zhang J."/>
        </authorList>
    </citation>
    <scope>NUCLEOTIDE SEQUENCE [LARGE SCALE GENOMIC DNA]</scope>
    <source>
        <strain evidence="2 3">BZ1</strain>
    </source>
</reference>
<dbReference type="Gene3D" id="3.40.50.850">
    <property type="entry name" value="Isochorismatase-like"/>
    <property type="match status" value="1"/>
</dbReference>
<feature type="domain" description="Isochorismatase-like" evidence="1">
    <location>
        <begin position="4"/>
        <end position="136"/>
    </location>
</feature>
<dbReference type="SUPFAM" id="SSF52499">
    <property type="entry name" value="Isochorismatase-like hydrolases"/>
    <property type="match status" value="1"/>
</dbReference>
<organism evidence="2 3">
    <name type="scientific">Cytobacillus depressus</name>
    <dbReference type="NCBI Taxonomy" id="1602942"/>
    <lineage>
        <taxon>Bacteria</taxon>
        <taxon>Bacillati</taxon>
        <taxon>Bacillota</taxon>
        <taxon>Bacilli</taxon>
        <taxon>Bacillales</taxon>
        <taxon>Bacillaceae</taxon>
        <taxon>Cytobacillus</taxon>
    </lineage>
</organism>
<protein>
    <submittedName>
        <fullName evidence="2">Cysteine hydrolase family protein</fullName>
    </submittedName>
</protein>
<dbReference type="InterPro" id="IPR036380">
    <property type="entry name" value="Isochorismatase-like_sf"/>
</dbReference>
<accession>A0A6L3V229</accession>
<dbReference type="AlphaFoldDB" id="A0A6L3V229"/>
<sequence length="137" mass="15710">MKKALINVDYTYDFVADDGKLTCGKPGQAIEERITEITKDFIEQDEYVVFAIDVHEEGDPFHPETDQFPPHNIRGTKGRDLYGVLKEVYEENKLKKNVHYMDKTRFSAFAGTDLSIKLRERGITDIYLVGVCTDICL</sequence>
<dbReference type="Proteomes" id="UP000481030">
    <property type="component" value="Unassembled WGS sequence"/>
</dbReference>
<proteinExistence type="predicted"/>
<evidence type="ECO:0000259" key="1">
    <source>
        <dbReference type="Pfam" id="PF00857"/>
    </source>
</evidence>
<dbReference type="CDD" id="cd00431">
    <property type="entry name" value="cysteine_hydrolases"/>
    <property type="match status" value="1"/>
</dbReference>
<evidence type="ECO:0000313" key="2">
    <source>
        <dbReference type="EMBL" id="KAB2332260.1"/>
    </source>
</evidence>
<gene>
    <name evidence="2" type="ORF">F7731_16950</name>
</gene>
<evidence type="ECO:0000313" key="3">
    <source>
        <dbReference type="Proteomes" id="UP000481030"/>
    </source>
</evidence>
<keyword evidence="2" id="KW-0378">Hydrolase</keyword>
<keyword evidence="3" id="KW-1185">Reference proteome</keyword>
<dbReference type="PANTHER" id="PTHR47044">
    <property type="entry name" value="OS02G0276400 PROTEIN"/>
    <property type="match status" value="1"/>
</dbReference>
<comment type="caution">
    <text evidence="2">The sequence shown here is derived from an EMBL/GenBank/DDBJ whole genome shotgun (WGS) entry which is preliminary data.</text>
</comment>
<name>A0A6L3V229_9BACI</name>
<dbReference type="EMBL" id="WBOS01000009">
    <property type="protein sequence ID" value="KAB2332260.1"/>
    <property type="molecule type" value="Genomic_DNA"/>
</dbReference>
<dbReference type="OrthoDB" id="9796485at2"/>
<dbReference type="InterPro" id="IPR000868">
    <property type="entry name" value="Isochorismatase-like_dom"/>
</dbReference>
<dbReference type="Pfam" id="PF00857">
    <property type="entry name" value="Isochorismatase"/>
    <property type="match status" value="1"/>
</dbReference>